<dbReference type="GO" id="GO:0042383">
    <property type="term" value="C:sarcolemma"/>
    <property type="evidence" value="ECO:0007669"/>
    <property type="project" value="TreeGrafter"/>
</dbReference>
<dbReference type="PANTHER" id="PTHR12101">
    <property type="entry name" value="POPEYE DOMAIN CONTAINING PROTEIN"/>
    <property type="match status" value="1"/>
</dbReference>
<feature type="compositionally biased region" description="Pro residues" evidence="5">
    <location>
        <begin position="321"/>
        <end position="331"/>
    </location>
</feature>
<evidence type="ECO:0000259" key="7">
    <source>
        <dbReference type="Pfam" id="PF04831"/>
    </source>
</evidence>
<gene>
    <name evidence="8" type="ORF">SFRICE_002681</name>
</gene>
<reference evidence="8" key="1">
    <citation type="submission" date="2016-07" db="EMBL/GenBank/DDBJ databases">
        <authorList>
            <person name="Bretaudeau A."/>
        </authorList>
    </citation>
    <scope>NUCLEOTIDE SEQUENCE</scope>
    <source>
        <strain evidence="8">Rice</strain>
        <tissue evidence="8">Whole body</tissue>
    </source>
</reference>
<comment type="subcellular location">
    <subcellularLocation>
        <location evidence="1">Membrane</location>
        <topology evidence="1">Multi-pass membrane protein</topology>
    </subcellularLocation>
</comment>
<evidence type="ECO:0000256" key="2">
    <source>
        <dbReference type="ARBA" id="ARBA00022692"/>
    </source>
</evidence>
<feature type="transmembrane region" description="Helical" evidence="6">
    <location>
        <begin position="88"/>
        <end position="109"/>
    </location>
</feature>
<feature type="domain" description="POPDC1-3" evidence="7">
    <location>
        <begin position="66"/>
        <end position="288"/>
    </location>
</feature>
<feature type="transmembrane region" description="Helical" evidence="6">
    <location>
        <begin position="115"/>
        <end position="134"/>
    </location>
</feature>
<evidence type="ECO:0000256" key="6">
    <source>
        <dbReference type="SAM" id="Phobius"/>
    </source>
</evidence>
<dbReference type="GO" id="GO:0042391">
    <property type="term" value="P:regulation of membrane potential"/>
    <property type="evidence" value="ECO:0007669"/>
    <property type="project" value="TreeGrafter"/>
</dbReference>
<proteinExistence type="predicted"/>
<name>A0A2H1VKC4_SPOFR</name>
<dbReference type="GO" id="GO:0007507">
    <property type="term" value="P:heart development"/>
    <property type="evidence" value="ECO:0007669"/>
    <property type="project" value="TreeGrafter"/>
</dbReference>
<dbReference type="PANTHER" id="PTHR12101:SF30">
    <property type="entry name" value="POPEYE DOMAIN-CONTAINING PROTEIN 3-LIKE PROTEIN"/>
    <property type="match status" value="1"/>
</dbReference>
<dbReference type="Pfam" id="PF04831">
    <property type="entry name" value="POPDC1-3"/>
    <property type="match status" value="1"/>
</dbReference>
<keyword evidence="2 6" id="KW-0812">Transmembrane</keyword>
<dbReference type="InterPro" id="IPR055272">
    <property type="entry name" value="POPDC1-3_dom"/>
</dbReference>
<protein>
    <submittedName>
        <fullName evidence="8">SFRICE_002681</fullName>
    </submittedName>
</protein>
<feature type="region of interest" description="Disordered" evidence="5">
    <location>
        <begin position="312"/>
        <end position="339"/>
    </location>
</feature>
<keyword evidence="4 6" id="KW-0472">Membrane</keyword>
<accession>A0A2H1VKC4</accession>
<dbReference type="GO" id="GO:0051146">
    <property type="term" value="P:striated muscle cell differentiation"/>
    <property type="evidence" value="ECO:0007669"/>
    <property type="project" value="TreeGrafter"/>
</dbReference>
<sequence length="408" mass="46393">MPHGVFAKKSDFLEIGEYNFTWPGENGTFHDFGSVNYTMPSDFKYLQDLGIGRGVHFGERHNIHFFRSLSNMLFVASYCAPSTKKGQLWMHTILIFAFMLYSIWAWHVICSPDAFSWNFGFVFLNLAQVVYLVYEMRPVKFDPELEEVYHTLFEPFKVSRLQFKRMVSPDFAHVMSLHAGEAYAMQNLTKTDRLGLLLSGKVNVMSGHQFLHPILPCEFLDSPEFESSRATIDEKFKVSIVAASSCRYVYWQRSSLEYLFVKEPYLACVVTTLIARDITTKLYAMNNKIVTERGSHLDIRLPSISHALARSPRKLRGASKLPPPTTVQPVPPEKRPNCWTRETEPLTTAVKRNCNSTYNGGDEELMPLAAHEAPAASSDDLSVADSCPDTSSKYHSCEAVETDDELRH</sequence>
<dbReference type="EMBL" id="ODYU01003023">
    <property type="protein sequence ID" value="SOQ41267.1"/>
    <property type="molecule type" value="Genomic_DNA"/>
</dbReference>
<organism evidence="8">
    <name type="scientific">Spodoptera frugiperda</name>
    <name type="common">Fall armyworm</name>
    <dbReference type="NCBI Taxonomy" id="7108"/>
    <lineage>
        <taxon>Eukaryota</taxon>
        <taxon>Metazoa</taxon>
        <taxon>Ecdysozoa</taxon>
        <taxon>Arthropoda</taxon>
        <taxon>Hexapoda</taxon>
        <taxon>Insecta</taxon>
        <taxon>Pterygota</taxon>
        <taxon>Neoptera</taxon>
        <taxon>Endopterygota</taxon>
        <taxon>Lepidoptera</taxon>
        <taxon>Glossata</taxon>
        <taxon>Ditrysia</taxon>
        <taxon>Noctuoidea</taxon>
        <taxon>Noctuidae</taxon>
        <taxon>Amphipyrinae</taxon>
        <taxon>Spodoptera</taxon>
    </lineage>
</organism>
<dbReference type="OrthoDB" id="425611at2759"/>
<dbReference type="AlphaFoldDB" id="A0A2H1VKC4"/>
<keyword evidence="3 6" id="KW-1133">Transmembrane helix</keyword>
<dbReference type="InterPro" id="IPR006916">
    <property type="entry name" value="POPDC1-3"/>
</dbReference>
<evidence type="ECO:0000256" key="4">
    <source>
        <dbReference type="ARBA" id="ARBA00023136"/>
    </source>
</evidence>
<feature type="region of interest" description="Disordered" evidence="5">
    <location>
        <begin position="366"/>
        <end position="408"/>
    </location>
</feature>
<feature type="compositionally biased region" description="Low complexity" evidence="5">
    <location>
        <begin position="373"/>
        <end position="386"/>
    </location>
</feature>
<dbReference type="GO" id="GO:0030552">
    <property type="term" value="F:cAMP binding"/>
    <property type="evidence" value="ECO:0007669"/>
    <property type="project" value="TreeGrafter"/>
</dbReference>
<evidence type="ECO:0000256" key="3">
    <source>
        <dbReference type="ARBA" id="ARBA00022989"/>
    </source>
</evidence>
<evidence type="ECO:0000313" key="8">
    <source>
        <dbReference type="EMBL" id="SOQ41267.1"/>
    </source>
</evidence>
<evidence type="ECO:0000256" key="1">
    <source>
        <dbReference type="ARBA" id="ARBA00004141"/>
    </source>
</evidence>
<evidence type="ECO:0000256" key="5">
    <source>
        <dbReference type="SAM" id="MobiDB-lite"/>
    </source>
</evidence>